<evidence type="ECO:0000256" key="2">
    <source>
        <dbReference type="ARBA" id="ARBA00022679"/>
    </source>
</evidence>
<dbReference type="InterPro" id="IPR016181">
    <property type="entry name" value="Acyl_CoA_acyltransferase"/>
</dbReference>
<dbReference type="PROSITE" id="PS51186">
    <property type="entry name" value="GNAT"/>
    <property type="match status" value="1"/>
</dbReference>
<dbReference type="CDD" id="cd04301">
    <property type="entry name" value="NAT_SF"/>
    <property type="match status" value="1"/>
</dbReference>
<reference evidence="7" key="1">
    <citation type="submission" date="2015-08" db="EMBL/GenBank/DDBJ databases">
        <title>Comparative genomics of the Campylobacter concisus group.</title>
        <authorList>
            <person name="Miller W.G."/>
            <person name="Yee E."/>
            <person name="Chapman M.H."/>
            <person name="Huynh S."/>
            <person name="Bono J.L."/>
            <person name="On S.L.W."/>
            <person name="St Leger J."/>
            <person name="Foster G."/>
            <person name="Parker C.T."/>
        </authorList>
    </citation>
    <scope>NUCLEOTIDE SEQUENCE [LARGE SCALE GENOMIC DNA]</scope>
    <source>
        <strain evidence="7">ATCC 33237</strain>
    </source>
</reference>
<dbReference type="Gene3D" id="3.40.630.30">
    <property type="match status" value="1"/>
</dbReference>
<name>A0A0M3V2E0_9BACT</name>
<evidence type="ECO:0000256" key="4">
    <source>
        <dbReference type="SAM" id="Phobius"/>
    </source>
</evidence>
<protein>
    <submittedName>
        <fullName evidence="6">Putative acetyltransferase</fullName>
    </submittedName>
</protein>
<keyword evidence="4" id="KW-0472">Membrane</keyword>
<proteinExistence type="inferred from homology"/>
<dbReference type="GO" id="GO:0008080">
    <property type="term" value="F:N-acetyltransferase activity"/>
    <property type="evidence" value="ECO:0007669"/>
    <property type="project" value="TreeGrafter"/>
</dbReference>
<evidence type="ECO:0000313" key="7">
    <source>
        <dbReference type="Proteomes" id="UP000066049"/>
    </source>
</evidence>
<accession>A0A0M3V2E0</accession>
<dbReference type="RefSeq" id="WP_054196563.1">
    <property type="nucleotide sequence ID" value="NZ_CABMKQ010000060.1"/>
</dbReference>
<comment type="similarity">
    <text evidence="1">Belongs to the acetyltransferase family.</text>
</comment>
<keyword evidence="4" id="KW-1133">Transmembrane helix</keyword>
<sequence length="159" mass="18726">MKFQIRKATRDDIDVICELVRELASYENLSDQVTFTNEIFADSIFNKNHAKALICESESRTIGYAIYFYTFSTFLGLGGMYLEDIYVKKEFRKQGIGKAFFKFLAQICKDENLKRLEWCCLNWNEPSIKFYESMGAKNQSLEWRTYRLDGENLEKLVNL</sequence>
<dbReference type="PATRIC" id="fig|199.248.peg.903"/>
<dbReference type="SUPFAM" id="SSF55729">
    <property type="entry name" value="Acyl-CoA N-acyltransferases (Nat)"/>
    <property type="match status" value="1"/>
</dbReference>
<dbReference type="KEGG" id="ccoc:CCON33237_0870"/>
<evidence type="ECO:0000256" key="3">
    <source>
        <dbReference type="ARBA" id="ARBA00023315"/>
    </source>
</evidence>
<dbReference type="Pfam" id="PF00583">
    <property type="entry name" value="Acetyltransf_1"/>
    <property type="match status" value="1"/>
</dbReference>
<keyword evidence="4" id="KW-0812">Transmembrane</keyword>
<dbReference type="FunFam" id="3.40.630.30:FF:000064">
    <property type="entry name" value="GNAT family acetyltransferase"/>
    <property type="match status" value="1"/>
</dbReference>
<evidence type="ECO:0000313" key="6">
    <source>
        <dbReference type="EMBL" id="ALF47552.1"/>
    </source>
</evidence>
<dbReference type="GeneID" id="28662546"/>
<dbReference type="PANTHER" id="PTHR10545:SF29">
    <property type="entry name" value="GH14572P-RELATED"/>
    <property type="match status" value="1"/>
</dbReference>
<evidence type="ECO:0000259" key="5">
    <source>
        <dbReference type="PROSITE" id="PS51186"/>
    </source>
</evidence>
<keyword evidence="2 6" id="KW-0808">Transferase</keyword>
<dbReference type="AlphaFoldDB" id="A0A0M3V2E0"/>
<dbReference type="Proteomes" id="UP000066049">
    <property type="component" value="Chromosome"/>
</dbReference>
<feature type="transmembrane region" description="Helical" evidence="4">
    <location>
        <begin position="61"/>
        <end position="82"/>
    </location>
</feature>
<feature type="domain" description="N-acetyltransferase" evidence="5">
    <location>
        <begin position="3"/>
        <end position="159"/>
    </location>
</feature>
<keyword evidence="3" id="KW-0012">Acyltransferase</keyword>
<evidence type="ECO:0000256" key="1">
    <source>
        <dbReference type="ARBA" id="ARBA00008694"/>
    </source>
</evidence>
<dbReference type="EMBL" id="CP012541">
    <property type="protein sequence ID" value="ALF47552.1"/>
    <property type="molecule type" value="Genomic_DNA"/>
</dbReference>
<gene>
    <name evidence="6" type="ORF">CCON33237_0870</name>
</gene>
<dbReference type="InterPro" id="IPR000182">
    <property type="entry name" value="GNAT_dom"/>
</dbReference>
<dbReference type="PANTHER" id="PTHR10545">
    <property type="entry name" value="DIAMINE N-ACETYLTRANSFERASE"/>
    <property type="match status" value="1"/>
</dbReference>
<dbReference type="InterPro" id="IPR051016">
    <property type="entry name" value="Diverse_Substrate_AcTransf"/>
</dbReference>
<organism evidence="6 7">
    <name type="scientific">Campylobacter concisus</name>
    <dbReference type="NCBI Taxonomy" id="199"/>
    <lineage>
        <taxon>Bacteria</taxon>
        <taxon>Pseudomonadati</taxon>
        <taxon>Campylobacterota</taxon>
        <taxon>Epsilonproteobacteria</taxon>
        <taxon>Campylobacterales</taxon>
        <taxon>Campylobacteraceae</taxon>
        <taxon>Campylobacter</taxon>
    </lineage>
</organism>